<dbReference type="InterPro" id="IPR009959">
    <property type="entry name" value="Cyclase_SnoaL-like"/>
</dbReference>
<dbReference type="InterPro" id="IPR032710">
    <property type="entry name" value="NTF2-like_dom_sf"/>
</dbReference>
<evidence type="ECO:0000313" key="2">
    <source>
        <dbReference type="Proteomes" id="UP000666369"/>
    </source>
</evidence>
<reference evidence="2" key="1">
    <citation type="submission" date="2023-07" db="EMBL/GenBank/DDBJ databases">
        <title>Duganella aceri sp. nov., isolated from tree sap.</title>
        <authorList>
            <person name="Kim I.S."/>
        </authorList>
    </citation>
    <scope>NUCLEOTIDE SEQUENCE [LARGE SCALE GENOMIC DNA]</scope>
    <source>
        <strain evidence="2">SAP-35</strain>
    </source>
</reference>
<name>A0ABX0FV94_9BURK</name>
<dbReference type="SUPFAM" id="SSF54427">
    <property type="entry name" value="NTF2-like"/>
    <property type="match status" value="2"/>
</dbReference>
<comment type="caution">
    <text evidence="1">The sequence shown here is derived from an EMBL/GenBank/DDBJ whole genome shotgun (WGS) entry which is preliminary data.</text>
</comment>
<sequence length="330" mass="36519">MSSDSAPGMAGFDLEFTNLDEYIRVITRRIWDERRFEDIHRYYSDPCIVEMPTSVTSSIQTVVDGTIASLGVFPDRRPLYEDVIQSGDAETGFLSSHRGISAMTHLGHGVFGLASGRRVHARAIADCVCKDNRIVHEWLIRDQAAIALHIGVQPRDLAQRWLNERGGWDKPVAGAAPSWYVSAVSKERLAQDYAASLADFAQQRGDASLVYAVAVHHIGPGGTTRYGQEEVGGYWSDLFSALVPERFEVEHLALQRGGDRADRIALRWRAHAIHRGNGMFGVATGKPVEIMGINHVELHDGKVVREWVLVDDVALWMQVLTPAVVQGAVK</sequence>
<keyword evidence="2" id="KW-1185">Reference proteome</keyword>
<dbReference type="RefSeq" id="WP_166108427.1">
    <property type="nucleotide sequence ID" value="NZ_JAADJT010000020.1"/>
</dbReference>
<gene>
    <name evidence="1" type="ORF">GW587_29145</name>
</gene>
<dbReference type="Pfam" id="PF07366">
    <property type="entry name" value="SnoaL"/>
    <property type="match status" value="1"/>
</dbReference>
<dbReference type="Proteomes" id="UP000666369">
    <property type="component" value="Unassembled WGS sequence"/>
</dbReference>
<dbReference type="Gene3D" id="3.10.450.50">
    <property type="match status" value="2"/>
</dbReference>
<accession>A0ABX0FV94</accession>
<dbReference type="EMBL" id="JAADJT010000020">
    <property type="protein sequence ID" value="NGZ88307.1"/>
    <property type="molecule type" value="Genomic_DNA"/>
</dbReference>
<evidence type="ECO:0000313" key="1">
    <source>
        <dbReference type="EMBL" id="NGZ88307.1"/>
    </source>
</evidence>
<proteinExistence type="predicted"/>
<organism evidence="1 2">
    <name type="scientific">Duganella aceris</name>
    <dbReference type="NCBI Taxonomy" id="2703883"/>
    <lineage>
        <taxon>Bacteria</taxon>
        <taxon>Pseudomonadati</taxon>
        <taxon>Pseudomonadota</taxon>
        <taxon>Betaproteobacteria</taxon>
        <taxon>Burkholderiales</taxon>
        <taxon>Oxalobacteraceae</taxon>
        <taxon>Telluria group</taxon>
        <taxon>Duganella</taxon>
    </lineage>
</organism>
<protein>
    <submittedName>
        <fullName evidence="1">Ester cyclase</fullName>
    </submittedName>
</protein>